<dbReference type="InterPro" id="IPR009057">
    <property type="entry name" value="Homeodomain-like_sf"/>
</dbReference>
<evidence type="ECO:0000313" key="1">
    <source>
        <dbReference type="EMBL" id="AVR88926.1"/>
    </source>
</evidence>
<dbReference type="Gene3D" id="1.10.10.10">
    <property type="entry name" value="Winged helix-like DNA-binding domain superfamily/Winged helix DNA-binding domain"/>
    <property type="match status" value="1"/>
</dbReference>
<dbReference type="Proteomes" id="UP000241885">
    <property type="component" value="Chromosome"/>
</dbReference>
<protein>
    <recommendedName>
        <fullName evidence="3">DUF433 domain-containing protein</fullName>
    </recommendedName>
</protein>
<dbReference type="InterPro" id="IPR007367">
    <property type="entry name" value="DUF433"/>
</dbReference>
<reference evidence="1 2" key="1">
    <citation type="submission" date="2018-03" db="EMBL/GenBank/DDBJ databases">
        <title>Complete genome sequence of Thauera aromatica, a model organism for studying aromatic compound degradation under denitrifying conditions.</title>
        <authorList>
            <person name="Lo H.-Y."/>
            <person name="Goris T."/>
            <person name="Boll M."/>
            <person name="Mueller J.A."/>
        </authorList>
    </citation>
    <scope>NUCLEOTIDE SEQUENCE [LARGE SCALE GENOMIC DNA]</scope>
    <source>
        <strain evidence="1 2">K172</strain>
    </source>
</reference>
<dbReference type="InterPro" id="IPR036388">
    <property type="entry name" value="WH-like_DNA-bd_sf"/>
</dbReference>
<dbReference type="OrthoDB" id="9809515at2"/>
<dbReference type="Pfam" id="PF04255">
    <property type="entry name" value="DUF433"/>
    <property type="match status" value="1"/>
</dbReference>
<dbReference type="AlphaFoldDB" id="A0A2R4BNK7"/>
<proteinExistence type="predicted"/>
<accession>A0A2R4BNK7</accession>
<dbReference type="PANTHER" id="PTHR34849:SF3">
    <property type="entry name" value="SSR2962 PROTEIN"/>
    <property type="match status" value="1"/>
</dbReference>
<evidence type="ECO:0000313" key="2">
    <source>
        <dbReference type="Proteomes" id="UP000241885"/>
    </source>
</evidence>
<dbReference type="SUPFAM" id="SSF46689">
    <property type="entry name" value="Homeodomain-like"/>
    <property type="match status" value="1"/>
</dbReference>
<dbReference type="RefSeq" id="WP_107221087.1">
    <property type="nucleotide sequence ID" value="NZ_CP028339.1"/>
</dbReference>
<organism evidence="1 2">
    <name type="scientific">Thauera aromatica K172</name>
    <dbReference type="NCBI Taxonomy" id="44139"/>
    <lineage>
        <taxon>Bacteria</taxon>
        <taxon>Pseudomonadati</taxon>
        <taxon>Pseudomonadota</taxon>
        <taxon>Betaproteobacteria</taxon>
        <taxon>Rhodocyclales</taxon>
        <taxon>Zoogloeaceae</taxon>
        <taxon>Thauera</taxon>
    </lineage>
</organism>
<name>A0A2R4BNK7_THAAR</name>
<gene>
    <name evidence="1" type="ORF">Tharo_2022</name>
</gene>
<dbReference type="PANTHER" id="PTHR34849">
    <property type="entry name" value="SSL5025 PROTEIN"/>
    <property type="match status" value="1"/>
</dbReference>
<dbReference type="KEGG" id="tak:Tharo_2022"/>
<dbReference type="EMBL" id="CP028339">
    <property type="protein sequence ID" value="AVR88926.1"/>
    <property type="molecule type" value="Genomic_DNA"/>
</dbReference>
<sequence>MNPDLDQRITFNPRQCGGQPCIRGMRIRVADILEMLAQGADQAEILADFPDLELADIMACLHFAAKRAAIARLAA</sequence>
<keyword evidence="2" id="KW-1185">Reference proteome</keyword>
<evidence type="ECO:0008006" key="3">
    <source>
        <dbReference type="Google" id="ProtNLM"/>
    </source>
</evidence>